<comment type="caution">
    <text evidence="2">The sequence shown here is derived from an EMBL/GenBank/DDBJ whole genome shotgun (WGS) entry which is preliminary data.</text>
</comment>
<feature type="compositionally biased region" description="Basic and acidic residues" evidence="1">
    <location>
        <begin position="193"/>
        <end position="207"/>
    </location>
</feature>
<gene>
    <name evidence="2" type="ORF">PIB30_061616</name>
</gene>
<feature type="region of interest" description="Disordered" evidence="1">
    <location>
        <begin position="18"/>
        <end position="260"/>
    </location>
</feature>
<keyword evidence="3" id="KW-1185">Reference proteome</keyword>
<feature type="compositionally biased region" description="Polar residues" evidence="1">
    <location>
        <begin position="250"/>
        <end position="260"/>
    </location>
</feature>
<accession>A0ABU6ZJK2</accession>
<protein>
    <recommendedName>
        <fullName evidence="4">Midasin</fullName>
    </recommendedName>
</protein>
<feature type="compositionally biased region" description="Acidic residues" evidence="1">
    <location>
        <begin position="176"/>
        <end position="186"/>
    </location>
</feature>
<evidence type="ECO:0000313" key="2">
    <source>
        <dbReference type="EMBL" id="MED6222142.1"/>
    </source>
</evidence>
<reference evidence="2 3" key="1">
    <citation type="journal article" date="2023" name="Plants (Basel)">
        <title>Bridging the Gap: Combining Genomics and Transcriptomics Approaches to Understand Stylosanthes scabra, an Orphan Legume from the Brazilian Caatinga.</title>
        <authorList>
            <person name="Ferreira-Neto J.R.C."/>
            <person name="da Silva M.D."/>
            <person name="Binneck E."/>
            <person name="de Melo N.F."/>
            <person name="da Silva R.H."/>
            <person name="de Melo A.L.T.M."/>
            <person name="Pandolfi V."/>
            <person name="Bustamante F.O."/>
            <person name="Brasileiro-Vidal A.C."/>
            <person name="Benko-Iseppon A.M."/>
        </authorList>
    </citation>
    <scope>NUCLEOTIDE SEQUENCE [LARGE SCALE GENOMIC DNA]</scope>
    <source>
        <tissue evidence="2">Leaves</tissue>
    </source>
</reference>
<evidence type="ECO:0008006" key="4">
    <source>
        <dbReference type="Google" id="ProtNLM"/>
    </source>
</evidence>
<name>A0ABU6ZJK2_9FABA</name>
<feature type="compositionally biased region" description="Acidic residues" evidence="1">
    <location>
        <begin position="147"/>
        <end position="168"/>
    </location>
</feature>
<dbReference type="EMBL" id="JASCZI010272421">
    <property type="protein sequence ID" value="MED6222142.1"/>
    <property type="molecule type" value="Genomic_DNA"/>
</dbReference>
<sequence>MCRIAAERGHVELFVVHEDGPAEGFPEIGYIDVGGDPPERNGDGGGEDGQNEEGGDEAAEPQGQMRKDGIDDEAPSNGKNEEGGDTEAPPNGQNQDGVYVEDPPNGQNEVPVVEDTAPIDEGDVADGDAALEEQGHENEGDIAGGPETEDSDNDDAEYVPSADDVDSADDVHFTDNEEEFEFDDDFFGLQTDAGEKSGDGKGKRVVNEEFSNAGEDSDELEDGHTVGGYEREEGGDEGSEGGTIVFPVHKSQQNMAEYRW</sequence>
<dbReference type="Proteomes" id="UP001341840">
    <property type="component" value="Unassembled WGS sequence"/>
</dbReference>
<organism evidence="2 3">
    <name type="scientific">Stylosanthes scabra</name>
    <dbReference type="NCBI Taxonomy" id="79078"/>
    <lineage>
        <taxon>Eukaryota</taxon>
        <taxon>Viridiplantae</taxon>
        <taxon>Streptophyta</taxon>
        <taxon>Embryophyta</taxon>
        <taxon>Tracheophyta</taxon>
        <taxon>Spermatophyta</taxon>
        <taxon>Magnoliopsida</taxon>
        <taxon>eudicotyledons</taxon>
        <taxon>Gunneridae</taxon>
        <taxon>Pentapetalae</taxon>
        <taxon>rosids</taxon>
        <taxon>fabids</taxon>
        <taxon>Fabales</taxon>
        <taxon>Fabaceae</taxon>
        <taxon>Papilionoideae</taxon>
        <taxon>50 kb inversion clade</taxon>
        <taxon>dalbergioids sensu lato</taxon>
        <taxon>Dalbergieae</taxon>
        <taxon>Pterocarpus clade</taxon>
        <taxon>Stylosanthes</taxon>
    </lineage>
</organism>
<evidence type="ECO:0000313" key="3">
    <source>
        <dbReference type="Proteomes" id="UP001341840"/>
    </source>
</evidence>
<evidence type="ECO:0000256" key="1">
    <source>
        <dbReference type="SAM" id="MobiDB-lite"/>
    </source>
</evidence>
<proteinExistence type="predicted"/>
<feature type="compositionally biased region" description="Acidic residues" evidence="1">
    <location>
        <begin position="45"/>
        <end position="59"/>
    </location>
</feature>
<feature type="compositionally biased region" description="Acidic residues" evidence="1">
    <location>
        <begin position="117"/>
        <end position="131"/>
    </location>
</feature>